<evidence type="ECO:0008006" key="3">
    <source>
        <dbReference type="Google" id="ProtNLM"/>
    </source>
</evidence>
<organism evidence="1 2">
    <name type="scientific">Novosphingobium mangrovi</name>
    <name type="common">ex Huang et al. 2023</name>
    <dbReference type="NCBI Taxonomy" id="2976432"/>
    <lineage>
        <taxon>Bacteria</taxon>
        <taxon>Pseudomonadati</taxon>
        <taxon>Pseudomonadota</taxon>
        <taxon>Alphaproteobacteria</taxon>
        <taxon>Sphingomonadales</taxon>
        <taxon>Sphingomonadaceae</taxon>
        <taxon>Novosphingobium</taxon>
    </lineage>
</organism>
<evidence type="ECO:0000313" key="2">
    <source>
        <dbReference type="Proteomes" id="UP001165583"/>
    </source>
</evidence>
<dbReference type="RefSeq" id="WP_260045517.1">
    <property type="nucleotide sequence ID" value="NZ_JANZXA010000004.1"/>
</dbReference>
<accession>A0ABT2I3M6</accession>
<dbReference type="Proteomes" id="UP001165583">
    <property type="component" value="Unassembled WGS sequence"/>
</dbReference>
<dbReference type="Gene3D" id="3.40.50.720">
    <property type="entry name" value="NAD(P)-binding Rossmann-like Domain"/>
    <property type="match status" value="1"/>
</dbReference>
<sequence>MEKLAQESTPLGRFASAEEFAGQIGFLLSDTAWNISGTVFVSDRECSL</sequence>
<name>A0ABT2I3M6_9SPHN</name>
<comment type="caution">
    <text evidence="1">The sequence shown here is derived from an EMBL/GenBank/DDBJ whole genome shotgun (WGS) entry which is preliminary data.</text>
</comment>
<dbReference type="EMBL" id="JANZXA010000004">
    <property type="protein sequence ID" value="MCT2399411.1"/>
    <property type="molecule type" value="Genomic_DNA"/>
</dbReference>
<protein>
    <recommendedName>
        <fullName evidence="3">Short-chain dehydrogenase</fullName>
    </recommendedName>
</protein>
<gene>
    <name evidence="1" type="ORF">NZK81_07610</name>
</gene>
<dbReference type="SUPFAM" id="SSF51735">
    <property type="entry name" value="NAD(P)-binding Rossmann-fold domains"/>
    <property type="match status" value="1"/>
</dbReference>
<keyword evidence="2" id="KW-1185">Reference proteome</keyword>
<dbReference type="InterPro" id="IPR036291">
    <property type="entry name" value="NAD(P)-bd_dom_sf"/>
</dbReference>
<evidence type="ECO:0000313" key="1">
    <source>
        <dbReference type="EMBL" id="MCT2399411.1"/>
    </source>
</evidence>
<reference evidence="1" key="1">
    <citation type="submission" date="2022-09" db="EMBL/GenBank/DDBJ databases">
        <title>Novosphingobium sp. Nov., a polycyclic aromatic hydrocarbon-degrading bacterium isolated form mangrove sediments in HongKong.</title>
        <authorList>
            <person name="Hu Z."/>
        </authorList>
    </citation>
    <scope>NUCLEOTIDE SEQUENCE</scope>
    <source>
        <strain evidence="1">HK4-1</strain>
    </source>
</reference>
<proteinExistence type="predicted"/>